<dbReference type="InterPro" id="IPR001940">
    <property type="entry name" value="Peptidase_S1C"/>
</dbReference>
<dbReference type="Pfam" id="PF13365">
    <property type="entry name" value="Trypsin_2"/>
    <property type="match status" value="1"/>
</dbReference>
<feature type="signal peptide" evidence="1">
    <location>
        <begin position="1"/>
        <end position="20"/>
    </location>
</feature>
<organism evidence="3 4">
    <name type="scientific">Pseudobythopirellula maris</name>
    <dbReference type="NCBI Taxonomy" id="2527991"/>
    <lineage>
        <taxon>Bacteria</taxon>
        <taxon>Pseudomonadati</taxon>
        <taxon>Planctomycetota</taxon>
        <taxon>Planctomycetia</taxon>
        <taxon>Pirellulales</taxon>
        <taxon>Lacipirellulaceae</taxon>
        <taxon>Pseudobythopirellula</taxon>
    </lineage>
</organism>
<dbReference type="RefSeq" id="WP_146396133.1">
    <property type="nucleotide sequence ID" value="NZ_SJPQ01000001.1"/>
</dbReference>
<gene>
    <name evidence="3" type="primary">degP_1</name>
    <name evidence="3" type="ORF">Mal64_03510</name>
</gene>
<evidence type="ECO:0000259" key="2">
    <source>
        <dbReference type="SMART" id="SM00228"/>
    </source>
</evidence>
<feature type="chain" id="PRO_5022737288" evidence="1">
    <location>
        <begin position="21"/>
        <end position="349"/>
    </location>
</feature>
<dbReference type="SUPFAM" id="SSF50494">
    <property type="entry name" value="Trypsin-like serine proteases"/>
    <property type="match status" value="1"/>
</dbReference>
<keyword evidence="3" id="KW-0645">Protease</keyword>
<proteinExistence type="predicted"/>
<dbReference type="InterPro" id="IPR009003">
    <property type="entry name" value="Peptidase_S1_PA"/>
</dbReference>
<dbReference type="GO" id="GO:0004252">
    <property type="term" value="F:serine-type endopeptidase activity"/>
    <property type="evidence" value="ECO:0007669"/>
    <property type="project" value="InterPro"/>
</dbReference>
<dbReference type="InterPro" id="IPR036034">
    <property type="entry name" value="PDZ_sf"/>
</dbReference>
<reference evidence="3 4" key="1">
    <citation type="submission" date="2019-02" db="EMBL/GenBank/DDBJ databases">
        <title>Deep-cultivation of Planctomycetes and their phenomic and genomic characterization uncovers novel biology.</title>
        <authorList>
            <person name="Wiegand S."/>
            <person name="Jogler M."/>
            <person name="Boedeker C."/>
            <person name="Pinto D."/>
            <person name="Vollmers J."/>
            <person name="Rivas-Marin E."/>
            <person name="Kohn T."/>
            <person name="Peeters S.H."/>
            <person name="Heuer A."/>
            <person name="Rast P."/>
            <person name="Oberbeckmann S."/>
            <person name="Bunk B."/>
            <person name="Jeske O."/>
            <person name="Meyerdierks A."/>
            <person name="Storesund J.E."/>
            <person name="Kallscheuer N."/>
            <person name="Luecker S."/>
            <person name="Lage O.M."/>
            <person name="Pohl T."/>
            <person name="Merkel B.J."/>
            <person name="Hornburger P."/>
            <person name="Mueller R.-W."/>
            <person name="Bruemmer F."/>
            <person name="Labrenz M."/>
            <person name="Spormann A.M."/>
            <person name="Op Den Camp H."/>
            <person name="Overmann J."/>
            <person name="Amann R."/>
            <person name="Jetten M.S.M."/>
            <person name="Mascher T."/>
            <person name="Medema M.H."/>
            <person name="Devos D.P."/>
            <person name="Kaster A.-K."/>
            <person name="Ovreas L."/>
            <person name="Rohde M."/>
            <person name="Galperin M.Y."/>
            <person name="Jogler C."/>
        </authorList>
    </citation>
    <scope>NUCLEOTIDE SEQUENCE [LARGE SCALE GENOMIC DNA]</scope>
    <source>
        <strain evidence="3 4">Mal64</strain>
    </source>
</reference>
<dbReference type="PANTHER" id="PTHR43019:SF23">
    <property type="entry name" value="PROTEASE DO-LIKE 5, CHLOROPLASTIC"/>
    <property type="match status" value="1"/>
</dbReference>
<dbReference type="Gene3D" id="2.40.10.120">
    <property type="match status" value="1"/>
</dbReference>
<comment type="caution">
    <text evidence="3">The sequence shown here is derived from an EMBL/GenBank/DDBJ whole genome shotgun (WGS) entry which is preliminary data.</text>
</comment>
<evidence type="ECO:0000313" key="4">
    <source>
        <dbReference type="Proteomes" id="UP000315440"/>
    </source>
</evidence>
<dbReference type="SUPFAM" id="SSF50156">
    <property type="entry name" value="PDZ domain-like"/>
    <property type="match status" value="1"/>
</dbReference>
<dbReference type="GO" id="GO:0006508">
    <property type="term" value="P:proteolysis"/>
    <property type="evidence" value="ECO:0007669"/>
    <property type="project" value="UniProtKB-KW"/>
</dbReference>
<dbReference type="SMART" id="SM00228">
    <property type="entry name" value="PDZ"/>
    <property type="match status" value="1"/>
</dbReference>
<dbReference type="PRINTS" id="PR00834">
    <property type="entry name" value="PROTEASES2C"/>
</dbReference>
<feature type="domain" description="PDZ" evidence="2">
    <location>
        <begin position="259"/>
        <end position="331"/>
    </location>
</feature>
<dbReference type="OrthoDB" id="264239at2"/>
<keyword evidence="1" id="KW-0732">Signal</keyword>
<keyword evidence="3" id="KW-0378">Hydrolase</keyword>
<dbReference type="PANTHER" id="PTHR43019">
    <property type="entry name" value="SERINE ENDOPROTEASE DEGS"/>
    <property type="match status" value="1"/>
</dbReference>
<name>A0A5C5ZR51_9BACT</name>
<dbReference type="Gene3D" id="2.30.42.10">
    <property type="match status" value="1"/>
</dbReference>
<evidence type="ECO:0000256" key="1">
    <source>
        <dbReference type="SAM" id="SignalP"/>
    </source>
</evidence>
<dbReference type="EC" id="3.4.21.107" evidence="3"/>
<dbReference type="Proteomes" id="UP000315440">
    <property type="component" value="Unassembled WGS sequence"/>
</dbReference>
<dbReference type="InterPro" id="IPR041489">
    <property type="entry name" value="PDZ_6"/>
</dbReference>
<dbReference type="InterPro" id="IPR001478">
    <property type="entry name" value="PDZ"/>
</dbReference>
<dbReference type="AlphaFoldDB" id="A0A5C5ZR51"/>
<accession>A0A5C5ZR51</accession>
<protein>
    <submittedName>
        <fullName evidence="3">Periplasmic serine endoprotease DegP</fullName>
        <ecNumber evidence="3">3.4.21.107</ecNumber>
    </submittedName>
</protein>
<evidence type="ECO:0000313" key="3">
    <source>
        <dbReference type="EMBL" id="TWT89969.1"/>
    </source>
</evidence>
<sequence precursor="true">MRTISLALLLLLLGFSPAAADSSAGRIAPNPYRAAIDHAQRRVVKLFGSGGLRGMEAYQTGVVIGGEGLVLTVNSPVLESGGATAVDSFGRRFTCRVVATDPILEIALLEVDAFTAPAEPLANYKLDPSAPLPEPGRRVLAVSNAFGIATGAEAASVQRGVAAAVARLNASRSSHLARHTGEVIVLDAVTSNPGAAGGAVVGLDGELLGLIGKEAQSNVTGAWFNYAIPTATLATATERLLQGASQASDPQTAIGPALPDLGLTLIPEITPRAPAYVDHVEPDSAAHRSGLQADDLLLMVGDHTVATVDEARRRIAATSDEEIELTIQRGSELVVLRLGVPATAPEATP</sequence>
<dbReference type="EMBL" id="SJPQ01000001">
    <property type="protein sequence ID" value="TWT89969.1"/>
    <property type="molecule type" value="Genomic_DNA"/>
</dbReference>
<dbReference type="Pfam" id="PF17820">
    <property type="entry name" value="PDZ_6"/>
    <property type="match status" value="1"/>
</dbReference>
<keyword evidence="4" id="KW-1185">Reference proteome</keyword>